<proteinExistence type="predicted"/>
<organism evidence="1 2">
    <name type="scientific">Acetivibrio mesophilus</name>
    <dbReference type="NCBI Taxonomy" id="2487273"/>
    <lineage>
        <taxon>Bacteria</taxon>
        <taxon>Bacillati</taxon>
        <taxon>Bacillota</taxon>
        <taxon>Clostridia</taxon>
        <taxon>Eubacteriales</taxon>
        <taxon>Oscillospiraceae</taxon>
        <taxon>Acetivibrio</taxon>
    </lineage>
</organism>
<evidence type="ECO:0008006" key="3">
    <source>
        <dbReference type="Google" id="ProtNLM"/>
    </source>
</evidence>
<dbReference type="Gene3D" id="3.30.2310.40">
    <property type="match status" value="1"/>
</dbReference>
<evidence type="ECO:0000313" key="2">
    <source>
        <dbReference type="Proteomes" id="UP000289166"/>
    </source>
</evidence>
<dbReference type="GO" id="GO:0017148">
    <property type="term" value="P:negative regulation of translation"/>
    <property type="evidence" value="ECO:0007669"/>
    <property type="project" value="InterPro"/>
</dbReference>
<dbReference type="InterPro" id="IPR031451">
    <property type="entry name" value="MqsR_toxin"/>
</dbReference>
<dbReference type="OrthoDB" id="2048783at2"/>
<evidence type="ECO:0000313" key="1">
    <source>
        <dbReference type="EMBL" id="RXE60670.1"/>
    </source>
</evidence>
<dbReference type="Pfam" id="PF15723">
    <property type="entry name" value="MqsR_toxin"/>
    <property type="match status" value="1"/>
</dbReference>
<accession>A0A4Q0I8F8</accession>
<keyword evidence="2" id="KW-1185">Reference proteome</keyword>
<dbReference type="GO" id="GO:0009372">
    <property type="term" value="P:quorum sensing"/>
    <property type="evidence" value="ECO:0007669"/>
    <property type="project" value="InterPro"/>
</dbReference>
<dbReference type="InterPro" id="IPR038493">
    <property type="entry name" value="MqsR_sf"/>
</dbReference>
<dbReference type="AlphaFoldDB" id="A0A4Q0I8F8"/>
<dbReference type="EMBL" id="RLII01000001">
    <property type="protein sequence ID" value="RXE60670.1"/>
    <property type="molecule type" value="Genomic_DNA"/>
</dbReference>
<comment type="caution">
    <text evidence="1">The sequence shown here is derived from an EMBL/GenBank/DDBJ whole genome shotgun (WGS) entry which is preliminary data.</text>
</comment>
<protein>
    <recommendedName>
        <fullName evidence="3">Toxin</fullName>
    </recommendedName>
</protein>
<reference evidence="2" key="1">
    <citation type="submission" date="2018-11" db="EMBL/GenBank/DDBJ databases">
        <title>Genome sequencing of a novel mesophilic and cellulolytic organism within the genus Hungateiclostridium.</title>
        <authorList>
            <person name="Rettenmaier R."/>
            <person name="Liebl W."/>
            <person name="Zverlov V."/>
        </authorList>
    </citation>
    <scope>NUCLEOTIDE SEQUENCE [LARGE SCALE GENOMIC DNA]</scope>
    <source>
        <strain evidence="2">N2K1</strain>
    </source>
</reference>
<dbReference type="Proteomes" id="UP000289166">
    <property type="component" value="Unassembled WGS sequence"/>
</dbReference>
<gene>
    <name evidence="1" type="ORF">EFD62_01755</name>
</gene>
<dbReference type="RefSeq" id="WP_069194582.1">
    <property type="nucleotide sequence ID" value="NZ_RLII01000001.1"/>
</dbReference>
<dbReference type="GO" id="GO:0044010">
    <property type="term" value="P:single-species biofilm formation"/>
    <property type="evidence" value="ECO:0007669"/>
    <property type="project" value="InterPro"/>
</dbReference>
<name>A0A4Q0I8F8_9FIRM</name>
<sequence length="103" mass="12391">MDILLKKKDEDDSDPYTTANTMLDLDYDTDDVKNEILSLNEKEYMETIKDDRDATRPPFWVFSKTIKKKDVYIKVKIRDKRKNKVFCVSFHYARFPVKNKPYE</sequence>